<dbReference type="GO" id="GO:0009966">
    <property type="term" value="P:regulation of signal transduction"/>
    <property type="evidence" value="ECO:0007669"/>
    <property type="project" value="InterPro"/>
</dbReference>
<name>A0A6S7K2L4_PARCT</name>
<dbReference type="OrthoDB" id="10261753at2759"/>
<dbReference type="Gene3D" id="1.25.40.540">
    <property type="entry name" value="TAP42-like family"/>
    <property type="match status" value="1"/>
</dbReference>
<dbReference type="GO" id="GO:0051721">
    <property type="term" value="F:protein phosphatase 2A binding"/>
    <property type="evidence" value="ECO:0007669"/>
    <property type="project" value="TreeGrafter"/>
</dbReference>
<dbReference type="Pfam" id="PF04177">
    <property type="entry name" value="TAP42"/>
    <property type="match status" value="1"/>
</dbReference>
<protein>
    <submittedName>
        <fullName evidence="1">Immunoglobulin-binding 1</fullName>
    </submittedName>
</protein>
<keyword evidence="2" id="KW-1185">Reference proteome</keyword>
<dbReference type="Proteomes" id="UP001152795">
    <property type="component" value="Unassembled WGS sequence"/>
</dbReference>
<gene>
    <name evidence="1" type="ORF">PACLA_8A087605</name>
</gene>
<dbReference type="EMBL" id="CACRXK020012063">
    <property type="protein sequence ID" value="CAB4022622.1"/>
    <property type="molecule type" value="Genomic_DNA"/>
</dbReference>
<reference evidence="1" key="1">
    <citation type="submission" date="2020-04" db="EMBL/GenBank/DDBJ databases">
        <authorList>
            <person name="Alioto T."/>
            <person name="Alioto T."/>
            <person name="Gomez Garrido J."/>
        </authorList>
    </citation>
    <scope>NUCLEOTIDE SEQUENCE</scope>
    <source>
        <strain evidence="1">A484AB</strain>
    </source>
</reference>
<organism evidence="1 2">
    <name type="scientific">Paramuricea clavata</name>
    <name type="common">Red gorgonian</name>
    <name type="synonym">Violescent sea-whip</name>
    <dbReference type="NCBI Taxonomy" id="317549"/>
    <lineage>
        <taxon>Eukaryota</taxon>
        <taxon>Metazoa</taxon>
        <taxon>Cnidaria</taxon>
        <taxon>Anthozoa</taxon>
        <taxon>Octocorallia</taxon>
        <taxon>Malacalcyonacea</taxon>
        <taxon>Plexauridae</taxon>
        <taxon>Paramuricea</taxon>
    </lineage>
</organism>
<proteinExistence type="predicted"/>
<dbReference type="PANTHER" id="PTHR10933:SF9">
    <property type="entry name" value="IMMUNOGLOBULIN-BINDING PROTEIN 1"/>
    <property type="match status" value="1"/>
</dbReference>
<evidence type="ECO:0000313" key="2">
    <source>
        <dbReference type="Proteomes" id="UP001152795"/>
    </source>
</evidence>
<dbReference type="GO" id="GO:0005829">
    <property type="term" value="C:cytosol"/>
    <property type="evidence" value="ECO:0007669"/>
    <property type="project" value="TreeGrafter"/>
</dbReference>
<dbReference type="AlphaFoldDB" id="A0A6S7K2L4"/>
<dbReference type="InterPro" id="IPR038511">
    <property type="entry name" value="TAP42/TAP46-like_sf"/>
</dbReference>
<dbReference type="GO" id="GO:0035303">
    <property type="term" value="P:regulation of dephosphorylation"/>
    <property type="evidence" value="ECO:0007669"/>
    <property type="project" value="TreeGrafter"/>
</dbReference>
<comment type="caution">
    <text evidence="1">The sequence shown here is derived from an EMBL/GenBank/DDBJ whole genome shotgun (WGS) entry which is preliminary data.</text>
</comment>
<evidence type="ECO:0000313" key="1">
    <source>
        <dbReference type="EMBL" id="CAB4022622.1"/>
    </source>
</evidence>
<accession>A0A6S7K2L4</accession>
<sequence length="121" mass="14009">MLDLEIRSNYNINEDLDEISTADLRYLLVPALLGDLYLKLCSEERIDVVTISKVYLLNYLERCKMYGLLKQDVNPQSSSEATSSSSHKSLEELANERQAKITRYKRMKEQEKQIKASVTFL</sequence>
<dbReference type="PANTHER" id="PTHR10933">
    <property type="entry name" value="IMMUNOGLOBULIN-BINDING PROTEIN 1"/>
    <property type="match status" value="1"/>
</dbReference>
<dbReference type="InterPro" id="IPR007304">
    <property type="entry name" value="TAP46-like"/>
</dbReference>